<reference evidence="3 4" key="1">
    <citation type="journal article" date="2022" name="Int. J. Syst. Evol. Microbiol.">
        <title>Apilactobacillus apisilvae sp. nov., Nicolia spurrieriana gen. nov. sp. nov., Bombilactobacillus folatiphilus sp. nov. and Bombilactobacillus thymidiniphilus sp. nov., four new lactic acid bacterial isolates from stingless bees Tetragonula carbonaria and Austroplebeia australis.</title>
        <authorList>
            <person name="Oliphant S.A."/>
            <person name="Watson-Haigh N.S."/>
            <person name="Sumby K.M."/>
            <person name="Gardner J."/>
            <person name="Groom S."/>
            <person name="Jiranek V."/>
        </authorList>
    </citation>
    <scope>NUCLEOTIDE SEQUENCE [LARGE SCALE GENOMIC DNA]</scope>
    <source>
        <strain evidence="3 4">SG4_A1</strain>
    </source>
</reference>
<evidence type="ECO:0000313" key="4">
    <source>
        <dbReference type="Proteomes" id="UP000831947"/>
    </source>
</evidence>
<evidence type="ECO:0000256" key="1">
    <source>
        <dbReference type="ARBA" id="ARBA00022676"/>
    </source>
</evidence>
<name>A0ABY4PBW6_9LACO</name>
<dbReference type="InterPro" id="IPR050748">
    <property type="entry name" value="Glycosyltrans_8_dom-fam"/>
</dbReference>
<dbReference type="Proteomes" id="UP000831947">
    <property type="component" value="Chromosome"/>
</dbReference>
<accession>A0ABY4PBW6</accession>
<protein>
    <submittedName>
        <fullName evidence="3">Glycosyltransferase family 8 protein</fullName>
    </submittedName>
</protein>
<dbReference type="PANTHER" id="PTHR13778">
    <property type="entry name" value="GLYCOSYLTRANSFERASE 8 DOMAIN-CONTAINING PROTEIN"/>
    <property type="match status" value="1"/>
</dbReference>
<dbReference type="InterPro" id="IPR029044">
    <property type="entry name" value="Nucleotide-diphossugar_trans"/>
</dbReference>
<organism evidence="3 4">
    <name type="scientific">Bombilactobacillus thymidiniphilus</name>
    <dbReference type="NCBI Taxonomy" id="2923363"/>
    <lineage>
        <taxon>Bacteria</taxon>
        <taxon>Bacillati</taxon>
        <taxon>Bacillota</taxon>
        <taxon>Bacilli</taxon>
        <taxon>Lactobacillales</taxon>
        <taxon>Lactobacillaceae</taxon>
        <taxon>Bombilactobacillus</taxon>
    </lineage>
</organism>
<dbReference type="Gene3D" id="3.90.550.10">
    <property type="entry name" value="Spore Coat Polysaccharide Biosynthesis Protein SpsA, Chain A"/>
    <property type="match status" value="1"/>
</dbReference>
<dbReference type="InterPro" id="IPR002495">
    <property type="entry name" value="Glyco_trans_8"/>
</dbReference>
<keyword evidence="2" id="KW-0808">Transferase</keyword>
<evidence type="ECO:0000256" key="2">
    <source>
        <dbReference type="ARBA" id="ARBA00022679"/>
    </source>
</evidence>
<keyword evidence="4" id="KW-1185">Reference proteome</keyword>
<keyword evidence="1" id="KW-0328">Glycosyltransferase</keyword>
<dbReference type="EMBL" id="CP093365">
    <property type="protein sequence ID" value="UQS83110.1"/>
    <property type="molecule type" value="Genomic_DNA"/>
</dbReference>
<proteinExistence type="predicted"/>
<dbReference type="SUPFAM" id="SSF53448">
    <property type="entry name" value="Nucleotide-diphospho-sugar transferases"/>
    <property type="match status" value="1"/>
</dbReference>
<evidence type="ECO:0000313" key="3">
    <source>
        <dbReference type="EMBL" id="UQS83110.1"/>
    </source>
</evidence>
<dbReference type="Pfam" id="PF01501">
    <property type="entry name" value="Glyco_transf_8"/>
    <property type="match status" value="1"/>
</dbReference>
<sequence length="261" mass="30729">MFHGILLSMLSIAKHAPTPCNFYLITASLNNKNHQFQAFSAEHESFLATVLHHKNPQHTLNKIDLTELFNHYPPVANLNTMFTPYSMLRLYLDLVPAIPERILYLDADVICHHDFTEFYQQDLTETELVGVLDYYGRWFFHYQLQKFDYLNSGVLLLNMQKIRQTGLLAKCRTYCRKHKLIMPDQSAINKFARTKRFAERRFNEQHGVDTNTVFQHFSTNWKLLPVIHTVSIKPWEIDKVLEHDLTGNDKDVFLEYLALIR</sequence>
<dbReference type="PANTHER" id="PTHR13778:SF13">
    <property type="entry name" value="GALACTURONOSYLTRANSFERASE-LIKE 3-RELATED"/>
    <property type="match status" value="1"/>
</dbReference>
<gene>
    <name evidence="3" type="ORF">MOO47_04805</name>
</gene>